<sequence length="176" mass="20149">MDEILSSEDKKKHNFYTLLGCDPSSSVEQIQAEYKVLALQHHPDKNPDDAQAEARFQELQVAKETLTDPEKRAQYDRWLNSGIAVSYEKWCAMKGHMTTTLHWAAPNTKDRMLGPAGTSQGPHPHSHHHPKPGGRRSSEQGLLYGRNQDEVNISWPTGQWERDSSDVIRKFRNYEI</sequence>
<evidence type="ECO:0000259" key="3">
    <source>
        <dbReference type="PROSITE" id="PS50076"/>
    </source>
</evidence>
<accession>A0A0N7ZCE9</accession>
<dbReference type="Pfam" id="PF00226">
    <property type="entry name" value="DnaJ"/>
    <property type="match status" value="1"/>
</dbReference>
<dbReference type="PANTHER" id="PTHR44500">
    <property type="entry name" value="DNAJ HOMOLOG SUBFAMILY C MEMBER 12"/>
    <property type="match status" value="1"/>
</dbReference>
<evidence type="ECO:0000313" key="4">
    <source>
        <dbReference type="EMBL" id="JAI64256.1"/>
    </source>
</evidence>
<proteinExistence type="predicted"/>
<evidence type="ECO:0000256" key="2">
    <source>
        <dbReference type="SAM" id="MobiDB-lite"/>
    </source>
</evidence>
<dbReference type="PRINTS" id="PR00625">
    <property type="entry name" value="JDOMAIN"/>
</dbReference>
<protein>
    <recommendedName>
        <fullName evidence="3">J domain-containing protein</fullName>
    </recommendedName>
</protein>
<feature type="domain" description="J" evidence="3">
    <location>
        <begin position="14"/>
        <end position="79"/>
    </location>
</feature>
<reference evidence="4" key="1">
    <citation type="submission" date="2015-09" db="EMBL/GenBank/DDBJ databases">
        <title>Scylla olivacea transcriptome.</title>
        <authorList>
            <person name="Ikhwanuddin M."/>
        </authorList>
    </citation>
    <scope>NUCLEOTIDE SEQUENCE</scope>
</reference>
<dbReference type="AlphaFoldDB" id="A0A0N7ZCE9"/>
<keyword evidence="1" id="KW-0143">Chaperone</keyword>
<dbReference type="PROSITE" id="PS50076">
    <property type="entry name" value="DNAJ_2"/>
    <property type="match status" value="1"/>
</dbReference>
<dbReference type="Gene3D" id="1.10.287.110">
    <property type="entry name" value="DnaJ domain"/>
    <property type="match status" value="1"/>
</dbReference>
<dbReference type="SMART" id="SM00271">
    <property type="entry name" value="DnaJ"/>
    <property type="match status" value="1"/>
</dbReference>
<dbReference type="GO" id="GO:0005737">
    <property type="term" value="C:cytoplasm"/>
    <property type="evidence" value="ECO:0007669"/>
    <property type="project" value="TreeGrafter"/>
</dbReference>
<evidence type="ECO:0000256" key="1">
    <source>
        <dbReference type="ARBA" id="ARBA00023186"/>
    </source>
</evidence>
<dbReference type="InterPro" id="IPR036869">
    <property type="entry name" value="J_dom_sf"/>
</dbReference>
<dbReference type="CDD" id="cd06257">
    <property type="entry name" value="DnaJ"/>
    <property type="match status" value="1"/>
</dbReference>
<organism evidence="4">
    <name type="scientific">Scylla olivacea</name>
    <name type="common">Orange mud crab</name>
    <name type="synonym">Cancer olivacea</name>
    <dbReference type="NCBI Taxonomy" id="85551"/>
    <lineage>
        <taxon>Eukaryota</taxon>
        <taxon>Metazoa</taxon>
        <taxon>Ecdysozoa</taxon>
        <taxon>Arthropoda</taxon>
        <taxon>Crustacea</taxon>
        <taxon>Multicrustacea</taxon>
        <taxon>Malacostraca</taxon>
        <taxon>Eumalacostraca</taxon>
        <taxon>Eucarida</taxon>
        <taxon>Decapoda</taxon>
        <taxon>Pleocyemata</taxon>
        <taxon>Brachyura</taxon>
        <taxon>Eubrachyura</taxon>
        <taxon>Portunoidea</taxon>
        <taxon>Portunidae</taxon>
        <taxon>Portuninae</taxon>
        <taxon>Scylla</taxon>
    </lineage>
</organism>
<dbReference type="EMBL" id="GDRN01068050">
    <property type="protein sequence ID" value="JAI64256.1"/>
    <property type="molecule type" value="Transcribed_RNA"/>
</dbReference>
<feature type="compositionally biased region" description="Basic residues" evidence="2">
    <location>
        <begin position="124"/>
        <end position="134"/>
    </location>
</feature>
<dbReference type="InterPro" id="IPR001623">
    <property type="entry name" value="DnaJ_domain"/>
</dbReference>
<dbReference type="InterPro" id="IPR029827">
    <property type="entry name" value="JDP1-like"/>
</dbReference>
<feature type="region of interest" description="Disordered" evidence="2">
    <location>
        <begin position="109"/>
        <end position="150"/>
    </location>
</feature>
<dbReference type="PANTHER" id="PTHR44500:SF1">
    <property type="entry name" value="DNAJ HOMOLOG SUBFAMILY C MEMBER 12"/>
    <property type="match status" value="1"/>
</dbReference>
<name>A0A0N7ZCE9_SCYOL</name>
<dbReference type="SUPFAM" id="SSF46565">
    <property type="entry name" value="Chaperone J-domain"/>
    <property type="match status" value="1"/>
</dbReference>